<dbReference type="Proteomes" id="UP000652477">
    <property type="component" value="Unassembled WGS sequence"/>
</dbReference>
<name>A0A923RR12_9FIRM</name>
<organism evidence="1 2">
    <name type="scientific">Mediterraneibacter hominis</name>
    <dbReference type="NCBI Taxonomy" id="2763054"/>
    <lineage>
        <taxon>Bacteria</taxon>
        <taxon>Bacillati</taxon>
        <taxon>Bacillota</taxon>
        <taxon>Clostridia</taxon>
        <taxon>Lachnospirales</taxon>
        <taxon>Lachnospiraceae</taxon>
        <taxon>Mediterraneibacter</taxon>
    </lineage>
</organism>
<comment type="caution">
    <text evidence="1">The sequence shown here is derived from an EMBL/GenBank/DDBJ whole genome shotgun (WGS) entry which is preliminary data.</text>
</comment>
<proteinExistence type="predicted"/>
<protein>
    <submittedName>
        <fullName evidence="1">Uncharacterized protein</fullName>
    </submittedName>
</protein>
<evidence type="ECO:0000313" key="1">
    <source>
        <dbReference type="EMBL" id="MBC5687917.1"/>
    </source>
</evidence>
<reference evidence="1" key="1">
    <citation type="submission" date="2020-08" db="EMBL/GenBank/DDBJ databases">
        <title>Genome public.</title>
        <authorList>
            <person name="Liu C."/>
            <person name="Sun Q."/>
        </authorList>
    </citation>
    <scope>NUCLEOTIDE SEQUENCE</scope>
    <source>
        <strain evidence="1">NSJ-55</strain>
    </source>
</reference>
<keyword evidence="2" id="KW-1185">Reference proteome</keyword>
<dbReference type="AlphaFoldDB" id="A0A923RR12"/>
<dbReference type="EMBL" id="JACOPF010000001">
    <property type="protein sequence ID" value="MBC5687917.1"/>
    <property type="molecule type" value="Genomic_DNA"/>
</dbReference>
<gene>
    <name evidence="1" type="ORF">H8S37_03065</name>
</gene>
<evidence type="ECO:0000313" key="2">
    <source>
        <dbReference type="Proteomes" id="UP000652477"/>
    </source>
</evidence>
<sequence length="63" mass="7808">MERLESFEKMLEDIKKQAEYERVQMEKLKAEGKEKSATYRQYFGNRMLYKMILDKYREYGLLE</sequence>
<accession>A0A923RR12</accession>
<dbReference type="RefSeq" id="WP_186874570.1">
    <property type="nucleotide sequence ID" value="NZ_JACOPF010000001.1"/>
</dbReference>